<keyword evidence="9" id="KW-1185">Reference proteome</keyword>
<dbReference type="InterPro" id="IPR000045">
    <property type="entry name" value="Prepilin_IV_endopep_pep"/>
</dbReference>
<evidence type="ECO:0000256" key="5">
    <source>
        <dbReference type="ARBA" id="ARBA00023136"/>
    </source>
</evidence>
<name>A0ABR9CN87_9HYPH</name>
<keyword evidence="3 6" id="KW-0812">Transmembrane</keyword>
<evidence type="ECO:0000313" key="9">
    <source>
        <dbReference type="Proteomes" id="UP000632063"/>
    </source>
</evidence>
<dbReference type="Proteomes" id="UP000632063">
    <property type="component" value="Unassembled WGS sequence"/>
</dbReference>
<evidence type="ECO:0000256" key="6">
    <source>
        <dbReference type="SAM" id="Phobius"/>
    </source>
</evidence>
<evidence type="ECO:0000256" key="1">
    <source>
        <dbReference type="ARBA" id="ARBA00004651"/>
    </source>
</evidence>
<reference evidence="8 9" key="2">
    <citation type="journal article" date="2021" name="Int. J. Syst. Evol. Microbiol.">
        <title>Roseibium litorale sp. nov., isolated from a tidal flat sediment and proposal for the reclassification of Labrenzia polysiphoniae as Roseibium polysiphoniae comb. nov.</title>
        <authorList>
            <person name="Liu Y."/>
            <person name="Pei T."/>
            <person name="Du J."/>
            <person name="Chao M."/>
            <person name="Deng M.R."/>
            <person name="Zhu H."/>
        </authorList>
    </citation>
    <scope>NUCLEOTIDE SEQUENCE [LARGE SCALE GENOMIC DNA]</scope>
    <source>
        <strain evidence="8 9">4C16A</strain>
    </source>
</reference>
<evidence type="ECO:0000259" key="7">
    <source>
        <dbReference type="Pfam" id="PF01478"/>
    </source>
</evidence>
<dbReference type="InterPro" id="IPR052218">
    <property type="entry name" value="Preflagellin_Peptidase"/>
</dbReference>
<feature type="transmembrane region" description="Helical" evidence="6">
    <location>
        <begin position="27"/>
        <end position="45"/>
    </location>
</feature>
<dbReference type="Gene3D" id="1.20.120.1220">
    <property type="match status" value="1"/>
</dbReference>
<comment type="subcellular location">
    <subcellularLocation>
        <location evidence="1">Cell membrane</location>
        <topology evidence="1">Multi-pass membrane protein</topology>
    </subcellularLocation>
</comment>
<dbReference type="PANTHER" id="PTHR36506">
    <property type="entry name" value="PREFLAGELLIN PEPTIDASE"/>
    <property type="match status" value="1"/>
</dbReference>
<reference evidence="9" key="1">
    <citation type="submission" date="2020-09" db="EMBL/GenBank/DDBJ databases">
        <title>The genome sequence of strain Labrenzia suaedae 4C16A.</title>
        <authorList>
            <person name="Liu Y."/>
        </authorList>
    </citation>
    <scope>NUCLEOTIDE SEQUENCE [LARGE SCALE GENOMIC DNA]</scope>
    <source>
        <strain evidence="9">4C16A</strain>
    </source>
</reference>
<keyword evidence="2" id="KW-1003">Cell membrane</keyword>
<feature type="transmembrane region" description="Helical" evidence="6">
    <location>
        <begin position="57"/>
        <end position="77"/>
    </location>
</feature>
<sequence length="168" mass="17930">MLEAAVLVVFPILVAYSGCSDLFTMTIPNRVSILLISAFPLLALASGMPLSEWGTHALGGAVVFFPCLVMFSLGWMGGGDAKIASAVALWFGFGPDLLAFVLFTAIYGMVLTGGLLAFRQIPVLPNALARQDWLFRLHHPKTGIPYGIAIAAAALQVYGTTQWMELAL</sequence>
<comment type="caution">
    <text evidence="8">The sequence shown here is derived from an EMBL/GenBank/DDBJ whole genome shotgun (WGS) entry which is preliminary data.</text>
</comment>
<protein>
    <submittedName>
        <fullName evidence="8">Prepilin peptidase</fullName>
    </submittedName>
</protein>
<gene>
    <name evidence="8" type="ORF">IG616_12260</name>
</gene>
<feature type="transmembrane region" description="Helical" evidence="6">
    <location>
        <begin position="97"/>
        <end position="118"/>
    </location>
</feature>
<accession>A0ABR9CN87</accession>
<evidence type="ECO:0000313" key="8">
    <source>
        <dbReference type="EMBL" id="MBD8892326.1"/>
    </source>
</evidence>
<evidence type="ECO:0000256" key="2">
    <source>
        <dbReference type="ARBA" id="ARBA00022475"/>
    </source>
</evidence>
<evidence type="ECO:0000256" key="4">
    <source>
        <dbReference type="ARBA" id="ARBA00022989"/>
    </source>
</evidence>
<dbReference type="PANTHER" id="PTHR36506:SF1">
    <property type="entry name" value="PREFLAGELLIN PEPTIDASE"/>
    <property type="match status" value="1"/>
</dbReference>
<dbReference type="EMBL" id="JACYXI010000007">
    <property type="protein sequence ID" value="MBD8892326.1"/>
    <property type="molecule type" value="Genomic_DNA"/>
</dbReference>
<dbReference type="RefSeq" id="WP_192148457.1">
    <property type="nucleotide sequence ID" value="NZ_JACYXI010000007.1"/>
</dbReference>
<evidence type="ECO:0000256" key="3">
    <source>
        <dbReference type="ARBA" id="ARBA00022692"/>
    </source>
</evidence>
<feature type="domain" description="Prepilin type IV endopeptidase peptidase" evidence="7">
    <location>
        <begin position="9"/>
        <end position="111"/>
    </location>
</feature>
<dbReference type="Pfam" id="PF01478">
    <property type="entry name" value="Peptidase_A24"/>
    <property type="match status" value="1"/>
</dbReference>
<keyword evidence="4 6" id="KW-1133">Transmembrane helix</keyword>
<proteinExistence type="predicted"/>
<keyword evidence="5 6" id="KW-0472">Membrane</keyword>
<organism evidence="8 9">
    <name type="scientific">Roseibium litorale</name>
    <dbReference type="NCBI Taxonomy" id="2803841"/>
    <lineage>
        <taxon>Bacteria</taxon>
        <taxon>Pseudomonadati</taxon>
        <taxon>Pseudomonadota</taxon>
        <taxon>Alphaproteobacteria</taxon>
        <taxon>Hyphomicrobiales</taxon>
        <taxon>Stappiaceae</taxon>
        <taxon>Roseibium</taxon>
    </lineage>
</organism>